<dbReference type="InterPro" id="IPR036397">
    <property type="entry name" value="RNaseH_sf"/>
</dbReference>
<evidence type="ECO:0000256" key="1">
    <source>
        <dbReference type="ARBA" id="ARBA00002286"/>
    </source>
</evidence>
<dbReference type="KEGG" id="salx:SALLE_v1c10870"/>
<accession>A0A345Z578</accession>
<reference evidence="3 4" key="1">
    <citation type="submission" date="2018-07" db="EMBL/GenBank/DDBJ databases">
        <title>Complete genome sequence of Spiroplasma alleghenense PLHS-1 (ATCC 51752).</title>
        <authorList>
            <person name="Chou L."/>
            <person name="Lee T.-Y."/>
            <person name="Tsai Y.-M."/>
            <person name="Kuo C.-H."/>
        </authorList>
    </citation>
    <scope>NUCLEOTIDE SEQUENCE [LARGE SCALE GENOMIC DNA]</scope>
    <source>
        <strain evidence="3 4">PLHS-1</strain>
    </source>
</reference>
<dbReference type="InterPro" id="IPR001584">
    <property type="entry name" value="Integrase_cat-core"/>
</dbReference>
<gene>
    <name evidence="3" type="ORF">SALLE_v1c10870</name>
</gene>
<dbReference type="Pfam" id="PF13276">
    <property type="entry name" value="HTH_21"/>
    <property type="match status" value="1"/>
</dbReference>
<sequence length="287" mass="33843">MKLICRVIKITAASYYRWVKRKKPASKFIFDENFAINIKNIYKSENGKYGYPRICIVLNNAGTICSKTKVYRYMKLLCLHSVIRIKKMNRKPKEKKNTKSGAVNIANRQWSIFQNNELWVTDVTYIPIKNQKFKWVYLSVIKDACSGFIVSHEISINNDLNIYRNSLKKAEHYRDSQQKTIIHSDNGVQYTSYFARQYAKKNNFIISLSRPGNSLDNAMCETFFSSLKSETPKLLLQSNFEDLVKMINEYINYYNYERVMLKHKGPPCYKYLKTKKSISENWLFVNL</sequence>
<dbReference type="PROSITE" id="PS50994">
    <property type="entry name" value="INTEGRASE"/>
    <property type="match status" value="1"/>
</dbReference>
<keyword evidence="4" id="KW-1185">Reference proteome</keyword>
<dbReference type="Gene3D" id="3.30.420.10">
    <property type="entry name" value="Ribonuclease H-like superfamily/Ribonuclease H"/>
    <property type="match status" value="1"/>
</dbReference>
<dbReference type="GO" id="GO:0015074">
    <property type="term" value="P:DNA integration"/>
    <property type="evidence" value="ECO:0007669"/>
    <property type="project" value="InterPro"/>
</dbReference>
<dbReference type="AlphaFoldDB" id="A0A345Z578"/>
<dbReference type="GO" id="GO:0003676">
    <property type="term" value="F:nucleic acid binding"/>
    <property type="evidence" value="ECO:0007669"/>
    <property type="project" value="InterPro"/>
</dbReference>
<dbReference type="Pfam" id="PF13333">
    <property type="entry name" value="rve_2"/>
    <property type="match status" value="1"/>
</dbReference>
<evidence type="ECO:0000313" key="3">
    <source>
        <dbReference type="EMBL" id="AXK51757.1"/>
    </source>
</evidence>
<proteinExistence type="predicted"/>
<dbReference type="SUPFAM" id="SSF53098">
    <property type="entry name" value="Ribonuclease H-like"/>
    <property type="match status" value="1"/>
</dbReference>
<dbReference type="Pfam" id="PF00665">
    <property type="entry name" value="rve"/>
    <property type="match status" value="1"/>
</dbReference>
<name>A0A345Z578_9MOLU</name>
<dbReference type="PANTHER" id="PTHR46889">
    <property type="entry name" value="TRANSPOSASE INSF FOR INSERTION SEQUENCE IS3B-RELATED"/>
    <property type="match status" value="1"/>
</dbReference>
<comment type="function">
    <text evidence="1">Involved in the transposition of the insertion sequence.</text>
</comment>
<evidence type="ECO:0000313" key="4">
    <source>
        <dbReference type="Proteomes" id="UP000254792"/>
    </source>
</evidence>
<organism evidence="3 4">
    <name type="scientific">Spiroplasma alleghenense</name>
    <dbReference type="NCBI Taxonomy" id="216931"/>
    <lineage>
        <taxon>Bacteria</taxon>
        <taxon>Bacillati</taxon>
        <taxon>Mycoplasmatota</taxon>
        <taxon>Mollicutes</taxon>
        <taxon>Entomoplasmatales</taxon>
        <taxon>Spiroplasmataceae</taxon>
        <taxon>Spiroplasma</taxon>
    </lineage>
</organism>
<evidence type="ECO:0000259" key="2">
    <source>
        <dbReference type="PROSITE" id="PS50994"/>
    </source>
</evidence>
<dbReference type="InterPro" id="IPR025948">
    <property type="entry name" value="HTH-like_dom"/>
</dbReference>
<dbReference type="NCBIfam" id="NF033516">
    <property type="entry name" value="transpos_IS3"/>
    <property type="match status" value="1"/>
</dbReference>
<dbReference type="InterPro" id="IPR012337">
    <property type="entry name" value="RNaseH-like_sf"/>
</dbReference>
<protein>
    <submittedName>
        <fullName evidence="3">Putative transposase</fullName>
    </submittedName>
</protein>
<dbReference type="Proteomes" id="UP000254792">
    <property type="component" value="Chromosome"/>
</dbReference>
<dbReference type="OrthoDB" id="384386at2"/>
<feature type="domain" description="Integrase catalytic" evidence="2">
    <location>
        <begin position="105"/>
        <end position="275"/>
    </location>
</feature>
<dbReference type="EMBL" id="CP031376">
    <property type="protein sequence ID" value="AXK51757.1"/>
    <property type="molecule type" value="Genomic_DNA"/>
</dbReference>
<dbReference type="PANTHER" id="PTHR46889:SF5">
    <property type="entry name" value="INTEGRASE PROTEIN"/>
    <property type="match status" value="1"/>
</dbReference>
<dbReference type="InterPro" id="IPR050900">
    <property type="entry name" value="Transposase_IS3/IS150/IS904"/>
</dbReference>
<dbReference type="InterPro" id="IPR048020">
    <property type="entry name" value="Transpos_IS3"/>
</dbReference>